<feature type="chain" id="PRO_5003076427" evidence="1">
    <location>
        <begin position="26"/>
        <end position="345"/>
    </location>
</feature>
<dbReference type="Proteomes" id="UP000002357">
    <property type="component" value="Plasmid pSCL4"/>
</dbReference>
<organism evidence="2 3">
    <name type="scientific">Streptomyces clavuligerus</name>
    <dbReference type="NCBI Taxonomy" id="1901"/>
    <lineage>
        <taxon>Bacteria</taxon>
        <taxon>Bacillati</taxon>
        <taxon>Actinomycetota</taxon>
        <taxon>Actinomycetes</taxon>
        <taxon>Kitasatosporales</taxon>
        <taxon>Streptomycetaceae</taxon>
        <taxon>Streptomyces</taxon>
    </lineage>
</organism>
<proteinExistence type="predicted"/>
<dbReference type="GeneID" id="93733551"/>
<feature type="signal peptide" evidence="1">
    <location>
        <begin position="1"/>
        <end position="25"/>
    </location>
</feature>
<sequence length="345" mass="36764">MKRRDLVNGALGISAALLTTTPAHAAPTGTPTAALERALVEPLAAHPAAHADLARGLAGARAAFSATRYQALGRALPHLIATAEATRDRTRPGHARDQAHALVARSYVLAAELAVKDASEIAWVTADRALAAARASGDPQVISEAARMVAIAMRRAGRGEEAIGFLTRTALTFDHHSDPPPAALAAKTCLLLTAGYTAACGGHRTTALDLVAEADETAHRIPHDQPHHGLFTITASPAQVDLYRIGIHTQLGTPDEAITHARRVIPGRLPTAERKARFHTDSARMWHKAGRPERVYADLRAIEHVAPEELRRPSLRTLTTDLLYTSTPQTLPGIRAFAARHGALL</sequence>
<accession>D5SIY4</accession>
<reference evidence="2 3" key="1">
    <citation type="journal article" date="2010" name="Genome Biol. Evol.">
        <title>The sequence of a 1.8-mb bacterial linear plasmid reveals a rich evolutionary reservoir of secondary metabolic pathways.</title>
        <authorList>
            <person name="Medema M.H."/>
            <person name="Trefzer A."/>
            <person name="Kovalchuk A."/>
            <person name="van den Berg M."/>
            <person name="Mueller U."/>
            <person name="Heijne W."/>
            <person name="Wu L."/>
            <person name="Alam M.T."/>
            <person name="Ronning C.M."/>
            <person name="Nierman W.C."/>
            <person name="Bovenberg R.A.L."/>
            <person name="Breitling R."/>
            <person name="Takano E."/>
        </authorList>
    </citation>
    <scope>NUCLEOTIDE SEQUENCE [LARGE SCALE GENOMIC DNA]</scope>
    <source>
        <strain evidence="3">ATCC 27064 / DSM 738 / JCM 4710 / NBRC 13307 / NCIMB 12785 / NRRL 3585 / VKM Ac-602</strain>
        <plasmid evidence="2">pSCL4</plasmid>
    </source>
</reference>
<dbReference type="AlphaFoldDB" id="D5SIY4"/>
<evidence type="ECO:0000313" key="2">
    <source>
        <dbReference type="EMBL" id="EFG03877.2"/>
    </source>
</evidence>
<name>D5SIY4_STRCL</name>
<geneLocation type="plasmid" evidence="2 3">
    <name>pSCL4</name>
</geneLocation>
<protein>
    <submittedName>
        <fullName evidence="2">Putative transcriptional regulator</fullName>
    </submittedName>
</protein>
<keyword evidence="3" id="KW-1185">Reference proteome</keyword>
<evidence type="ECO:0000313" key="3">
    <source>
        <dbReference type="Proteomes" id="UP000002357"/>
    </source>
</evidence>
<dbReference type="OrthoDB" id="3865941at2"/>
<keyword evidence="1" id="KW-0732">Signal</keyword>
<evidence type="ECO:0000256" key="1">
    <source>
        <dbReference type="SAM" id="SignalP"/>
    </source>
</evidence>
<dbReference type="eggNOG" id="COG1396">
    <property type="taxonomic scope" value="Bacteria"/>
</dbReference>
<dbReference type="EMBL" id="CM000914">
    <property type="protein sequence ID" value="EFG03877.2"/>
    <property type="molecule type" value="Genomic_DNA"/>
</dbReference>
<dbReference type="RefSeq" id="WP_003963067.1">
    <property type="nucleotide sequence ID" value="NZ_CM000914.1"/>
</dbReference>
<gene>
    <name evidence="2" type="ORF">SCLAV_p0387</name>
</gene>
<keyword evidence="2" id="KW-0614">Plasmid</keyword>